<dbReference type="Pfam" id="PF03478">
    <property type="entry name" value="Beta-prop_KIB1-4"/>
    <property type="match status" value="1"/>
</dbReference>
<dbReference type="PANTHER" id="PTHR44259">
    <property type="entry name" value="OS07G0183000 PROTEIN-RELATED"/>
    <property type="match status" value="1"/>
</dbReference>
<keyword evidence="3" id="KW-1185">Reference proteome</keyword>
<evidence type="ECO:0000313" key="2">
    <source>
        <dbReference type="EMBL" id="CAH8356222.1"/>
    </source>
</evidence>
<accession>A0ABC8KB87</accession>
<comment type="caution">
    <text evidence="2">The sequence shown here is derived from an EMBL/GenBank/DDBJ whole genome shotgun (WGS) entry which is preliminary data.</text>
</comment>
<feature type="domain" description="KIB1-4 beta-propeller" evidence="1">
    <location>
        <begin position="51"/>
        <end position="317"/>
    </location>
</feature>
<sequence>MSETPIYRIVRADNCRYSSRDEKVSNLVVRNVNASEEDEDEVLEKMVPTDLMTATGTIGIGASQGWVATLKDQVLCLQDDLNPFASESDPKRVSLACPKTLPHCQTQMVTNIAMSSSSPWDEECILAVKFLGPQLSLCRPGCQKEKWVNIRIKDQSFFSSRVMYSEKDKMFSMVGRGGTHTGSWDFESQRFRDRFDFGSYKEFMDRSHDFTDIRHKEFVQSEMEELSRCSRSEHLVEAPSGQTFIVKWYTDICYEDGVPRSKCFMVFEFLGGECIATDDIKEFCIFLSSKGEPFCVEADLYGLTPNCIYYVSDFDYGKVNLGNDEWVGGNGFFPAPYFIPPQTY</sequence>
<evidence type="ECO:0000259" key="1">
    <source>
        <dbReference type="Pfam" id="PF03478"/>
    </source>
</evidence>
<dbReference type="AlphaFoldDB" id="A0ABC8KB87"/>
<dbReference type="InterPro" id="IPR050942">
    <property type="entry name" value="F-box_BR-signaling"/>
</dbReference>
<dbReference type="PANTHER" id="PTHR44259:SF93">
    <property type="entry name" value="PROTEIN, PUTATIVE (DUF295)-RELATED"/>
    <property type="match status" value="1"/>
</dbReference>
<organism evidence="2 3">
    <name type="scientific">Eruca vesicaria subsp. sativa</name>
    <name type="common">Garden rocket</name>
    <name type="synonym">Eruca sativa</name>
    <dbReference type="NCBI Taxonomy" id="29727"/>
    <lineage>
        <taxon>Eukaryota</taxon>
        <taxon>Viridiplantae</taxon>
        <taxon>Streptophyta</taxon>
        <taxon>Embryophyta</taxon>
        <taxon>Tracheophyta</taxon>
        <taxon>Spermatophyta</taxon>
        <taxon>Magnoliopsida</taxon>
        <taxon>eudicotyledons</taxon>
        <taxon>Gunneridae</taxon>
        <taxon>Pentapetalae</taxon>
        <taxon>rosids</taxon>
        <taxon>malvids</taxon>
        <taxon>Brassicales</taxon>
        <taxon>Brassicaceae</taxon>
        <taxon>Brassiceae</taxon>
        <taxon>Eruca</taxon>
    </lineage>
</organism>
<dbReference type="EMBL" id="CAKOAT010216265">
    <property type="protein sequence ID" value="CAH8356222.1"/>
    <property type="molecule type" value="Genomic_DNA"/>
</dbReference>
<proteinExistence type="predicted"/>
<reference evidence="2 3" key="1">
    <citation type="submission" date="2022-03" db="EMBL/GenBank/DDBJ databases">
        <authorList>
            <person name="Macdonald S."/>
            <person name="Ahmed S."/>
            <person name="Newling K."/>
        </authorList>
    </citation>
    <scope>NUCLEOTIDE SEQUENCE [LARGE SCALE GENOMIC DNA]</scope>
</reference>
<protein>
    <recommendedName>
        <fullName evidence="1">KIB1-4 beta-propeller domain-containing protein</fullName>
    </recommendedName>
</protein>
<dbReference type="InterPro" id="IPR005174">
    <property type="entry name" value="KIB1-4_b-propeller"/>
</dbReference>
<dbReference type="Proteomes" id="UP001642260">
    <property type="component" value="Unassembled WGS sequence"/>
</dbReference>
<evidence type="ECO:0000313" key="3">
    <source>
        <dbReference type="Proteomes" id="UP001642260"/>
    </source>
</evidence>
<gene>
    <name evidence="2" type="ORF">ERUC_LOCUS21977</name>
</gene>
<name>A0ABC8KB87_ERUVS</name>